<dbReference type="InterPro" id="IPR035911">
    <property type="entry name" value="MurE/MurF_N"/>
</dbReference>
<dbReference type="NCBIfam" id="TIGR01143">
    <property type="entry name" value="murF"/>
    <property type="match status" value="1"/>
</dbReference>
<dbReference type="InterPro" id="IPR004101">
    <property type="entry name" value="Mur_ligase_C"/>
</dbReference>
<evidence type="ECO:0000256" key="3">
    <source>
        <dbReference type="ARBA" id="ARBA00022618"/>
    </source>
</evidence>
<comment type="similarity">
    <text evidence="10">Belongs to the MurCDEF family. MurF subfamily.</text>
</comment>
<evidence type="ECO:0000256" key="7">
    <source>
        <dbReference type="ARBA" id="ARBA00022984"/>
    </source>
</evidence>
<dbReference type="PANTHER" id="PTHR43024:SF1">
    <property type="entry name" value="UDP-N-ACETYLMURAMOYL-TRIPEPTIDE--D-ALANYL-D-ALANINE LIGASE"/>
    <property type="match status" value="1"/>
</dbReference>
<evidence type="ECO:0000256" key="8">
    <source>
        <dbReference type="ARBA" id="ARBA00023306"/>
    </source>
</evidence>
<feature type="domain" description="Mur ligase central" evidence="14">
    <location>
        <begin position="110"/>
        <end position="303"/>
    </location>
</feature>
<comment type="catalytic activity">
    <reaction evidence="10 11">
        <text>D-alanyl-D-alanine + UDP-N-acetyl-alpha-D-muramoyl-L-alanyl-gamma-D-glutamyl-meso-2,6-diaminopimelate + ATP = UDP-N-acetyl-alpha-D-muramoyl-L-alanyl-gamma-D-glutamyl-meso-2,6-diaminopimeloyl-D-alanyl-D-alanine + ADP + phosphate + H(+)</text>
        <dbReference type="Rhea" id="RHEA:28374"/>
        <dbReference type="ChEBI" id="CHEBI:15378"/>
        <dbReference type="ChEBI" id="CHEBI:30616"/>
        <dbReference type="ChEBI" id="CHEBI:43474"/>
        <dbReference type="ChEBI" id="CHEBI:57822"/>
        <dbReference type="ChEBI" id="CHEBI:61386"/>
        <dbReference type="ChEBI" id="CHEBI:83905"/>
        <dbReference type="ChEBI" id="CHEBI:456216"/>
        <dbReference type="EC" id="6.3.2.10"/>
    </reaction>
</comment>
<reference evidence="15 16" key="1">
    <citation type="submission" date="2023-03" db="EMBL/GenBank/DDBJ databases">
        <title>Fodinicurvata sp. CAU 1616 isolated from sea sendiment.</title>
        <authorList>
            <person name="Kim W."/>
        </authorList>
    </citation>
    <scope>NUCLEOTIDE SEQUENCE [LARGE SCALE GENOMIC DNA]</scope>
    <source>
        <strain evidence="15 16">CAU 1616</strain>
    </source>
</reference>
<evidence type="ECO:0000256" key="6">
    <source>
        <dbReference type="ARBA" id="ARBA00022960"/>
    </source>
</evidence>
<dbReference type="Proteomes" id="UP001215503">
    <property type="component" value="Unassembled WGS sequence"/>
</dbReference>
<feature type="domain" description="Mur ligase C-terminal" evidence="13">
    <location>
        <begin position="336"/>
        <end position="453"/>
    </location>
</feature>
<comment type="pathway">
    <text evidence="10 11">Cell wall biogenesis; peptidoglycan biosynthesis.</text>
</comment>
<evidence type="ECO:0000256" key="1">
    <source>
        <dbReference type="ARBA" id="ARBA00022490"/>
    </source>
</evidence>
<keyword evidence="1 10" id="KW-0963">Cytoplasm</keyword>
<dbReference type="InterPro" id="IPR000713">
    <property type="entry name" value="Mur_ligase_N"/>
</dbReference>
<dbReference type="Gene3D" id="3.90.190.20">
    <property type="entry name" value="Mur ligase, C-terminal domain"/>
    <property type="match status" value="1"/>
</dbReference>
<evidence type="ECO:0000256" key="5">
    <source>
        <dbReference type="ARBA" id="ARBA00022840"/>
    </source>
</evidence>
<feature type="binding site" evidence="10">
    <location>
        <begin position="112"/>
        <end position="118"/>
    </location>
    <ligand>
        <name>ATP</name>
        <dbReference type="ChEBI" id="CHEBI:30616"/>
    </ligand>
</feature>
<evidence type="ECO:0000313" key="16">
    <source>
        <dbReference type="Proteomes" id="UP001215503"/>
    </source>
</evidence>
<dbReference type="InterPro" id="IPR036615">
    <property type="entry name" value="Mur_ligase_C_dom_sf"/>
</dbReference>
<evidence type="ECO:0000256" key="2">
    <source>
        <dbReference type="ARBA" id="ARBA00022598"/>
    </source>
</evidence>
<name>A0ABT5YQH6_9PROT</name>
<evidence type="ECO:0000259" key="14">
    <source>
        <dbReference type="Pfam" id="PF08245"/>
    </source>
</evidence>
<dbReference type="SUPFAM" id="SSF53244">
    <property type="entry name" value="MurD-like peptide ligases, peptide-binding domain"/>
    <property type="match status" value="1"/>
</dbReference>
<accession>A0ABT5YQH6</accession>
<keyword evidence="4 10" id="KW-0547">Nucleotide-binding</keyword>
<keyword evidence="7 10" id="KW-0573">Peptidoglycan synthesis</keyword>
<sequence>MSAEILWTAAEAKAATNGTGPDLWRATGVSIDTRSIAAGDLFVALSGPNYDAHAFVGDALAKGAAAAVVSHRPEGLDETAPLLLVPDCLAALRDLGRAARSRSQAKVIAVTGSSGKTSTKELLAGACAALGPTHAAAASYNNQWGVPLTLARLPRSAAWAVCEIGMNHAGEIRPLAALVRPHVAVITNIGVAHLEYLGSREAIADAKAEIFEGLEPGYSRWATAVLPRGDDFYERLSAAAEAAGADILTFGAHPAADLRLVDYQAEGEGGRVEAEVQGRPLRFFLPFAGRHQAGNALAALAAVRALGGDVVAAARALEGLEPLAGRGARQTLVLSNGRRITLLDESYNANPLSVSAALSVLGDMTPQGEGRRIAVLGDMLELGPEAGRLHRALADKLSDAAVDAVFLCGPLMAELAEALEGRTTVVHAPDSAALAPQIPPALRDGDVVLVKGSLGSKMKRVVDALTAASAAPRGAATGSKGGRAHAL</sequence>
<dbReference type="EMBL" id="JARHUD010000010">
    <property type="protein sequence ID" value="MDF2097221.1"/>
    <property type="molecule type" value="Genomic_DNA"/>
</dbReference>
<dbReference type="InterPro" id="IPR005863">
    <property type="entry name" value="UDP-N-AcMur_synth"/>
</dbReference>
<keyword evidence="9 10" id="KW-0961">Cell wall biogenesis/degradation</keyword>
<dbReference type="HAMAP" id="MF_02019">
    <property type="entry name" value="MurF"/>
    <property type="match status" value="1"/>
</dbReference>
<evidence type="ECO:0000256" key="9">
    <source>
        <dbReference type="ARBA" id="ARBA00023316"/>
    </source>
</evidence>
<protein>
    <recommendedName>
        <fullName evidence="10 11">UDP-N-acetylmuramoyl-tripeptide--D-alanyl-D-alanine ligase</fullName>
        <ecNumber evidence="10 11">6.3.2.10</ecNumber>
    </recommendedName>
    <alternativeName>
        <fullName evidence="10">D-alanyl-D-alanine-adding enzyme</fullName>
    </alternativeName>
</protein>
<evidence type="ECO:0000256" key="10">
    <source>
        <dbReference type="HAMAP-Rule" id="MF_02019"/>
    </source>
</evidence>
<organism evidence="15 16">
    <name type="scientific">Aquibaculum arenosum</name>
    <dbReference type="NCBI Taxonomy" id="3032591"/>
    <lineage>
        <taxon>Bacteria</taxon>
        <taxon>Pseudomonadati</taxon>
        <taxon>Pseudomonadota</taxon>
        <taxon>Alphaproteobacteria</taxon>
        <taxon>Rhodospirillales</taxon>
        <taxon>Rhodovibrionaceae</taxon>
        <taxon>Aquibaculum</taxon>
    </lineage>
</organism>
<keyword evidence="16" id="KW-1185">Reference proteome</keyword>
<comment type="subcellular location">
    <subcellularLocation>
        <location evidence="10 11">Cytoplasm</location>
    </subcellularLocation>
</comment>
<dbReference type="PANTHER" id="PTHR43024">
    <property type="entry name" value="UDP-N-ACETYLMURAMOYL-TRIPEPTIDE--D-ALANYL-D-ALANINE LIGASE"/>
    <property type="match status" value="1"/>
</dbReference>
<gene>
    <name evidence="10 15" type="primary">murF</name>
    <name evidence="15" type="ORF">P2G67_14670</name>
</gene>
<evidence type="ECO:0000259" key="13">
    <source>
        <dbReference type="Pfam" id="PF02875"/>
    </source>
</evidence>
<dbReference type="InterPro" id="IPR051046">
    <property type="entry name" value="MurCDEF_CellWall_CoF430Synth"/>
</dbReference>
<dbReference type="Gene3D" id="3.40.1390.10">
    <property type="entry name" value="MurE/MurF, N-terminal domain"/>
    <property type="match status" value="1"/>
</dbReference>
<dbReference type="InterPro" id="IPR036565">
    <property type="entry name" value="Mur-like_cat_sf"/>
</dbReference>
<dbReference type="RefSeq" id="WP_275824000.1">
    <property type="nucleotide sequence ID" value="NZ_JARHUD010000010.1"/>
</dbReference>
<dbReference type="Gene3D" id="3.40.1190.10">
    <property type="entry name" value="Mur-like, catalytic domain"/>
    <property type="match status" value="1"/>
</dbReference>
<keyword evidence="5 10" id="KW-0067">ATP-binding</keyword>
<keyword evidence="3 10" id="KW-0132">Cell division</keyword>
<feature type="domain" description="Mur ligase N-terminal catalytic" evidence="12">
    <location>
        <begin position="27"/>
        <end position="73"/>
    </location>
</feature>
<dbReference type="Pfam" id="PF02875">
    <property type="entry name" value="Mur_ligase_C"/>
    <property type="match status" value="1"/>
</dbReference>
<dbReference type="EC" id="6.3.2.10" evidence="10 11"/>
<keyword evidence="6 10" id="KW-0133">Cell shape</keyword>
<keyword evidence="8 10" id="KW-0131">Cell cycle</keyword>
<dbReference type="Pfam" id="PF08245">
    <property type="entry name" value="Mur_ligase_M"/>
    <property type="match status" value="1"/>
</dbReference>
<evidence type="ECO:0000256" key="4">
    <source>
        <dbReference type="ARBA" id="ARBA00022741"/>
    </source>
</evidence>
<evidence type="ECO:0000256" key="11">
    <source>
        <dbReference type="RuleBase" id="RU004136"/>
    </source>
</evidence>
<dbReference type="Pfam" id="PF01225">
    <property type="entry name" value="Mur_ligase"/>
    <property type="match status" value="1"/>
</dbReference>
<proteinExistence type="inferred from homology"/>
<dbReference type="SUPFAM" id="SSF53623">
    <property type="entry name" value="MurD-like peptide ligases, catalytic domain"/>
    <property type="match status" value="1"/>
</dbReference>
<keyword evidence="2 10" id="KW-0436">Ligase</keyword>
<dbReference type="SUPFAM" id="SSF63418">
    <property type="entry name" value="MurE/MurF N-terminal domain"/>
    <property type="match status" value="1"/>
</dbReference>
<dbReference type="InterPro" id="IPR013221">
    <property type="entry name" value="Mur_ligase_cen"/>
</dbReference>
<dbReference type="GO" id="GO:0016874">
    <property type="term" value="F:ligase activity"/>
    <property type="evidence" value="ECO:0007669"/>
    <property type="project" value="UniProtKB-KW"/>
</dbReference>
<evidence type="ECO:0000259" key="12">
    <source>
        <dbReference type="Pfam" id="PF01225"/>
    </source>
</evidence>
<evidence type="ECO:0000313" key="15">
    <source>
        <dbReference type="EMBL" id="MDF2097221.1"/>
    </source>
</evidence>
<comment type="function">
    <text evidence="10 11">Involved in cell wall formation. Catalyzes the final step in the synthesis of UDP-N-acetylmuramoyl-pentapeptide, the precursor of murein.</text>
</comment>
<comment type="caution">
    <text evidence="15">The sequence shown here is derived from an EMBL/GenBank/DDBJ whole genome shotgun (WGS) entry which is preliminary data.</text>
</comment>